<keyword evidence="4" id="KW-0051">Antiviral defense</keyword>
<evidence type="ECO:0000313" key="7">
    <source>
        <dbReference type="Proteomes" id="UP000434582"/>
    </source>
</evidence>
<evidence type="ECO:0000256" key="2">
    <source>
        <dbReference type="ARBA" id="ARBA00006161"/>
    </source>
</evidence>
<sequence>MTAPLSHRNLSSARARFAYAETVHWPDRWRPEATARVQGLPIQMRTQGLLVTLAMLTGGGDDGQKAFKGVDDTLARTLTTWLLVEAPHRPLGRAGAKAQPFPADLLDILTKAPRADYAAAQREAILLLDQIKIFAKALPRTRT</sequence>
<protein>
    <recommendedName>
        <fullName evidence="5">CRISPR type III-B/RAMP module-associated protein Cmr5</fullName>
    </recommendedName>
</protein>
<dbReference type="RefSeq" id="WP_153345182.1">
    <property type="nucleotide sequence ID" value="NZ_WIVE01000047.1"/>
</dbReference>
<accession>A0A7X2D452</accession>
<comment type="similarity">
    <text evidence="2">Belongs to the CRISPR system Cmr5 family.</text>
</comment>
<comment type="subcellular location">
    <subcellularLocation>
        <location evidence="1">Cytoplasm</location>
    </subcellularLocation>
</comment>
<name>A0A7X2D452_9PROT</name>
<dbReference type="GO" id="GO:0051607">
    <property type="term" value="P:defense response to virus"/>
    <property type="evidence" value="ECO:0007669"/>
    <property type="project" value="UniProtKB-KW"/>
</dbReference>
<keyword evidence="3" id="KW-0963">Cytoplasm</keyword>
<dbReference type="Gene3D" id="1.10.520.30">
    <property type="entry name" value="AF1862-like domain"/>
    <property type="match status" value="1"/>
</dbReference>
<comment type="caution">
    <text evidence="6">The sequence shown here is derived from an EMBL/GenBank/DDBJ whole genome shotgun (WGS) entry which is preliminary data.</text>
</comment>
<organism evidence="6 7">
    <name type="scientific">Roseospira navarrensis</name>
    <dbReference type="NCBI Taxonomy" id="140058"/>
    <lineage>
        <taxon>Bacteria</taxon>
        <taxon>Pseudomonadati</taxon>
        <taxon>Pseudomonadota</taxon>
        <taxon>Alphaproteobacteria</taxon>
        <taxon>Rhodospirillales</taxon>
        <taxon>Rhodospirillaceae</taxon>
        <taxon>Roseospira</taxon>
    </lineage>
</organism>
<evidence type="ECO:0000256" key="4">
    <source>
        <dbReference type="ARBA" id="ARBA00023118"/>
    </source>
</evidence>
<dbReference type="EMBL" id="WIVE01000047">
    <property type="protein sequence ID" value="MQX37568.1"/>
    <property type="molecule type" value="Genomic_DNA"/>
</dbReference>
<dbReference type="SUPFAM" id="SSF158568">
    <property type="entry name" value="AF1862-like"/>
    <property type="match status" value="1"/>
</dbReference>
<dbReference type="AlphaFoldDB" id="A0A7X2D452"/>
<gene>
    <name evidence="6" type="ORF">GHC57_13675</name>
</gene>
<reference evidence="6 7" key="1">
    <citation type="submission" date="2019-10" db="EMBL/GenBank/DDBJ databases">
        <title>Draft whole-genome sequence of the purple nonsulfur photosynthetic bacterium Roseospira navarrensis DSM 15114.</title>
        <authorList>
            <person name="Kyndt J.A."/>
            <person name="Meyer T.E."/>
        </authorList>
    </citation>
    <scope>NUCLEOTIDE SEQUENCE [LARGE SCALE GENOMIC DNA]</scope>
    <source>
        <strain evidence="6 7">DSM 15114</strain>
    </source>
</reference>
<dbReference type="InterPro" id="IPR010160">
    <property type="entry name" value="CRISPR-assoc_prot_Cmr5"/>
</dbReference>
<evidence type="ECO:0000256" key="3">
    <source>
        <dbReference type="ARBA" id="ARBA00022490"/>
    </source>
</evidence>
<keyword evidence="7" id="KW-1185">Reference proteome</keyword>
<dbReference type="InterPro" id="IPR023101">
    <property type="entry name" value="AF1862-like_dom_sf"/>
</dbReference>
<dbReference type="GO" id="GO:0005737">
    <property type="term" value="C:cytoplasm"/>
    <property type="evidence" value="ECO:0007669"/>
    <property type="project" value="UniProtKB-SubCell"/>
</dbReference>
<evidence type="ECO:0000313" key="6">
    <source>
        <dbReference type="EMBL" id="MQX37568.1"/>
    </source>
</evidence>
<dbReference type="Proteomes" id="UP000434582">
    <property type="component" value="Unassembled WGS sequence"/>
</dbReference>
<evidence type="ECO:0000256" key="5">
    <source>
        <dbReference type="ARBA" id="ARBA00030001"/>
    </source>
</evidence>
<evidence type="ECO:0000256" key="1">
    <source>
        <dbReference type="ARBA" id="ARBA00004496"/>
    </source>
</evidence>
<dbReference type="Pfam" id="PF09701">
    <property type="entry name" value="Cas_Cmr5"/>
    <property type="match status" value="1"/>
</dbReference>
<proteinExistence type="inferred from homology"/>